<keyword evidence="1" id="KW-0472">Membrane</keyword>
<feature type="transmembrane region" description="Helical" evidence="1">
    <location>
        <begin position="118"/>
        <end position="139"/>
    </location>
</feature>
<name>A0A3G8XNI4_9FLAO</name>
<evidence type="ECO:0000313" key="3">
    <source>
        <dbReference type="EMBL" id="AZI34458.1"/>
    </source>
</evidence>
<evidence type="ECO:0000313" key="4">
    <source>
        <dbReference type="Proteomes" id="UP000270185"/>
    </source>
</evidence>
<dbReference type="RefSeq" id="WP_125026087.1">
    <property type="nucleotide sequence ID" value="NZ_CP034159.1"/>
</dbReference>
<proteinExistence type="predicted"/>
<gene>
    <name evidence="3" type="ORF">EIB73_08760</name>
</gene>
<keyword evidence="1" id="KW-1133">Transmembrane helix</keyword>
<dbReference type="Proteomes" id="UP000270185">
    <property type="component" value="Chromosome"/>
</dbReference>
<dbReference type="OrthoDB" id="5491447at2"/>
<evidence type="ECO:0000259" key="2">
    <source>
        <dbReference type="Pfam" id="PF13559"/>
    </source>
</evidence>
<dbReference type="EMBL" id="CP034159">
    <property type="protein sequence ID" value="AZI34458.1"/>
    <property type="molecule type" value="Genomic_DNA"/>
</dbReference>
<organism evidence="3 4">
    <name type="scientific">Kaistella carnis</name>
    <dbReference type="NCBI Taxonomy" id="1241979"/>
    <lineage>
        <taxon>Bacteria</taxon>
        <taxon>Pseudomonadati</taxon>
        <taxon>Bacteroidota</taxon>
        <taxon>Flavobacteriia</taxon>
        <taxon>Flavobacteriales</taxon>
        <taxon>Weeksellaceae</taxon>
        <taxon>Chryseobacterium group</taxon>
        <taxon>Kaistella</taxon>
    </lineage>
</organism>
<reference evidence="4" key="1">
    <citation type="submission" date="2018-11" db="EMBL/GenBank/DDBJ databases">
        <title>Proposal to divide the Flavobacteriaceae and reorganize its genera based on Amino Acid Identity values calculated from whole genome sequences.</title>
        <authorList>
            <person name="Nicholson A.C."/>
            <person name="Gulvik C.A."/>
            <person name="Whitney A.M."/>
            <person name="Humrighouse B.W."/>
            <person name="Bell M."/>
            <person name="Holmes B."/>
            <person name="Steigerwalt A.G."/>
            <person name="Villarma A."/>
            <person name="Sheth M."/>
            <person name="Batra D."/>
            <person name="Pryor J."/>
            <person name="Bernardet J.-F."/>
            <person name="Hugo C."/>
            <person name="Kampfer P."/>
            <person name="Newman J.D."/>
            <person name="McQuiston J.R."/>
        </authorList>
    </citation>
    <scope>NUCLEOTIDE SEQUENCE [LARGE SCALE GENOMIC DNA]</scope>
    <source>
        <strain evidence="4">G0081</strain>
    </source>
</reference>
<keyword evidence="4" id="KW-1185">Reference proteome</keyword>
<keyword evidence="1" id="KW-0812">Transmembrane</keyword>
<evidence type="ECO:0000256" key="1">
    <source>
        <dbReference type="SAM" id="Phobius"/>
    </source>
</evidence>
<protein>
    <submittedName>
        <fullName evidence="3">DUF4129 domain-containing protein</fullName>
    </submittedName>
</protein>
<accession>A0A3G8XNI4</accession>
<dbReference type="Pfam" id="PF13559">
    <property type="entry name" value="DUF4129"/>
    <property type="match status" value="1"/>
</dbReference>
<dbReference type="KEGG" id="ccas:EIB73_08760"/>
<feature type="domain" description="Protein-glutamine gamma-glutamyltransferase-like C-terminal" evidence="2">
    <location>
        <begin position="194"/>
        <end position="255"/>
    </location>
</feature>
<dbReference type="AlphaFoldDB" id="A0A3G8XNI4"/>
<dbReference type="InterPro" id="IPR025403">
    <property type="entry name" value="TgpA-like_C"/>
</dbReference>
<sequence length="262" mass="31333">MKFRIFLFFFILQFISGNSQELPPPPISHIKDSAEVPYNEQFYSDSILLKKPTTDNIVFPKSFEDKFQSKYKGSDYDYTTIKPRESLWQKIQKRIKKILEAIFGKVDPSKTGKYAENIMRIFAVIIIAFVLYFLIKFLLGKDGNFFFSKKNKKINIENQDLQENIHEINFSESIEKFERQKDYRSAVRYQFLLVLKKLADKKLINWNPEKTNKDYLSELKSNDLKTTFKDLAYIFDYVWYGEFEVNEESYAQFKEKFLNFKI</sequence>